<dbReference type="Gene3D" id="1.10.196.30">
    <property type="match status" value="1"/>
</dbReference>
<dbReference type="RefSeq" id="WP_157840996.1">
    <property type="nucleotide sequence ID" value="NZ_CP113865.1"/>
</dbReference>
<reference evidence="2" key="1">
    <citation type="submission" date="2022-12" db="EMBL/GenBank/DDBJ databases">
        <authorList>
            <person name="Bing R.G."/>
            <person name="Willard D.J."/>
            <person name="Manesh M.J.H."/>
            <person name="Laemthong T."/>
            <person name="Crosby J.R."/>
            <person name="Kelly R.M."/>
        </authorList>
    </citation>
    <scope>NUCLEOTIDE SEQUENCE</scope>
    <source>
        <strain evidence="2">DSM 8990</strain>
    </source>
</reference>
<accession>A0ABY7BPT6</accession>
<gene>
    <name evidence="2" type="ORF">OTK00_000057</name>
</gene>
<feature type="domain" description="CRISPR system ring nuclease SSO1393-like" evidence="1">
    <location>
        <begin position="56"/>
        <end position="195"/>
    </location>
</feature>
<dbReference type="InterPro" id="IPR013442">
    <property type="entry name" value="SSO1393-like"/>
</dbReference>
<dbReference type="Proteomes" id="UP001164909">
    <property type="component" value="Chromosome"/>
</dbReference>
<dbReference type="Gene3D" id="3.40.50.10770">
    <property type="entry name" value="Hypothetical protein VC1899 like domain (Restriction endonuclease-like)"/>
    <property type="match status" value="1"/>
</dbReference>
<name>A0ABY7BPT6_9FIRM</name>
<proteinExistence type="predicted"/>
<dbReference type="Pfam" id="PF09651">
    <property type="entry name" value="Cas_APE2256"/>
    <property type="match status" value="1"/>
</dbReference>
<evidence type="ECO:0000313" key="3">
    <source>
        <dbReference type="Proteomes" id="UP001164909"/>
    </source>
</evidence>
<evidence type="ECO:0000313" key="2">
    <source>
        <dbReference type="EMBL" id="WAM33917.1"/>
    </source>
</evidence>
<dbReference type="CDD" id="cd09742">
    <property type="entry name" value="Csm6_III-A"/>
    <property type="match status" value="1"/>
</dbReference>
<dbReference type="NCBIfam" id="TIGR02619">
    <property type="entry name" value="putative CRISPR-associated protein, APE2256 family"/>
    <property type="match status" value="1"/>
</dbReference>
<evidence type="ECO:0000259" key="1">
    <source>
        <dbReference type="Pfam" id="PF09651"/>
    </source>
</evidence>
<protein>
    <submittedName>
        <fullName evidence="2">CRISPR-associated protein</fullName>
    </submittedName>
</protein>
<organism evidence="2 3">
    <name type="scientific">Caldicellulosiruptor morganii</name>
    <dbReference type="NCBI Taxonomy" id="1387555"/>
    <lineage>
        <taxon>Bacteria</taxon>
        <taxon>Bacillati</taxon>
        <taxon>Bacillota</taxon>
        <taxon>Bacillota incertae sedis</taxon>
        <taxon>Caldicellulosiruptorales</taxon>
        <taxon>Caldicellulosiruptoraceae</taxon>
        <taxon>Caldicellulosiruptor</taxon>
    </lineage>
</organism>
<dbReference type="EMBL" id="CP113865">
    <property type="protein sequence ID" value="WAM33917.1"/>
    <property type="molecule type" value="Genomic_DNA"/>
</dbReference>
<sequence>MSILTNLKKDLNFIEDIYSYSNYTENEFSVEKKKIFDEFLNAVEEQLLKSDITKIKKVSAELNALMEFYKINSLKDLPKTDMYCFLHTDTYLGKNIAKILENVFKKNGIGNVFIETSSYLRTSDFEKFSFSLSELAKKLAETLKEYKSNGYKIIFNLTGGFKSINSFLQTVASLYADESIYIFETSNSLLRIPKLPVKVDDTIFIEHFDLFRMLDLGIYNERIKKEIYKLPEILYLEIDGDFIISAWGTLVWQEVKENTYKERLNNPISDKIRISDYLKKQFEDLNPFERLQLNKKIDDFEKAVATNFGYNPSSLRFHELEGKISKIYKYEFYPFDGDDSRRLYIREDEDGIYILDKIDKHLK</sequence>
<keyword evidence="3" id="KW-1185">Reference proteome</keyword>